<reference evidence="1 2" key="1">
    <citation type="submission" date="2016-07" db="EMBL/GenBank/DDBJ databases">
        <title>Pervasive Adenine N6-methylation of Active Genes in Fungi.</title>
        <authorList>
            <consortium name="DOE Joint Genome Institute"/>
            <person name="Mondo S.J."/>
            <person name="Dannebaum R.O."/>
            <person name="Kuo R.C."/>
            <person name="Labutti K."/>
            <person name="Haridas S."/>
            <person name="Kuo A."/>
            <person name="Salamov A."/>
            <person name="Ahrendt S.R."/>
            <person name="Lipzen A."/>
            <person name="Sullivan W."/>
            <person name="Andreopoulos W.B."/>
            <person name="Clum A."/>
            <person name="Lindquist E."/>
            <person name="Daum C."/>
            <person name="Ramamoorthy G.K."/>
            <person name="Gryganskyi A."/>
            <person name="Culley D."/>
            <person name="Magnuson J.K."/>
            <person name="James T.Y."/>
            <person name="O'Malley M.A."/>
            <person name="Stajich J.E."/>
            <person name="Spatafora J.W."/>
            <person name="Visel A."/>
            <person name="Grigoriev I.V."/>
        </authorList>
    </citation>
    <scope>NUCLEOTIDE SEQUENCE [LARGE SCALE GENOMIC DNA]</scope>
    <source>
        <strain evidence="1 2">PL171</strain>
    </source>
</reference>
<keyword evidence="2" id="KW-1185">Reference proteome</keyword>
<gene>
    <name evidence="1" type="ORF">BCR44DRAFT_1440411</name>
</gene>
<organism evidence="1 2">
    <name type="scientific">Catenaria anguillulae PL171</name>
    <dbReference type="NCBI Taxonomy" id="765915"/>
    <lineage>
        <taxon>Eukaryota</taxon>
        <taxon>Fungi</taxon>
        <taxon>Fungi incertae sedis</taxon>
        <taxon>Blastocladiomycota</taxon>
        <taxon>Blastocladiomycetes</taxon>
        <taxon>Blastocladiales</taxon>
        <taxon>Catenariaceae</taxon>
        <taxon>Catenaria</taxon>
    </lineage>
</organism>
<feature type="non-terminal residue" evidence="1">
    <location>
        <position position="75"/>
    </location>
</feature>
<evidence type="ECO:0000313" key="2">
    <source>
        <dbReference type="Proteomes" id="UP000193411"/>
    </source>
</evidence>
<proteinExistence type="predicted"/>
<comment type="caution">
    <text evidence="1">The sequence shown here is derived from an EMBL/GenBank/DDBJ whole genome shotgun (WGS) entry which is preliminary data.</text>
</comment>
<sequence>MHSYRICPCPLFLLPLSPTSPFPPCLSLLSFLMLPSLTLFRHLHISVSRGWVVALQSRRFRRIPIRWLDGNVHFY</sequence>
<accession>A0A1Y2HH52</accession>
<dbReference type="EMBL" id="MCFL01000047">
    <property type="protein sequence ID" value="ORZ32402.1"/>
    <property type="molecule type" value="Genomic_DNA"/>
</dbReference>
<name>A0A1Y2HH52_9FUNG</name>
<protein>
    <submittedName>
        <fullName evidence="1">Uncharacterized protein</fullName>
    </submittedName>
</protein>
<evidence type="ECO:0000313" key="1">
    <source>
        <dbReference type="EMBL" id="ORZ32402.1"/>
    </source>
</evidence>
<dbReference type="Proteomes" id="UP000193411">
    <property type="component" value="Unassembled WGS sequence"/>
</dbReference>
<dbReference type="AlphaFoldDB" id="A0A1Y2HH52"/>